<sequence>MTLLEQSIERIDKYGHTVPGAAKFMKMIEDNSHRIISKGMTWFQPVHLPSPAPLNESSPTP</sequence>
<reference evidence="1" key="1">
    <citation type="submission" date="2022-04" db="EMBL/GenBank/DDBJ databases">
        <title>Genome of the entomopathogenic fungus Entomophthora muscae.</title>
        <authorList>
            <person name="Elya C."/>
            <person name="Lovett B.R."/>
            <person name="Lee E."/>
            <person name="Macias A.M."/>
            <person name="Hajek A.E."/>
            <person name="De Bivort B.L."/>
            <person name="Kasson M.T."/>
            <person name="De Fine Licht H.H."/>
            <person name="Stajich J.E."/>
        </authorList>
    </citation>
    <scope>NUCLEOTIDE SEQUENCE</scope>
    <source>
        <strain evidence="1">Berkeley</strain>
    </source>
</reference>
<evidence type="ECO:0000313" key="2">
    <source>
        <dbReference type="Proteomes" id="UP001165960"/>
    </source>
</evidence>
<keyword evidence="2" id="KW-1185">Reference proteome</keyword>
<organism evidence="1 2">
    <name type="scientific">Entomophthora muscae</name>
    <dbReference type="NCBI Taxonomy" id="34485"/>
    <lineage>
        <taxon>Eukaryota</taxon>
        <taxon>Fungi</taxon>
        <taxon>Fungi incertae sedis</taxon>
        <taxon>Zoopagomycota</taxon>
        <taxon>Entomophthoromycotina</taxon>
        <taxon>Entomophthoromycetes</taxon>
        <taxon>Entomophthorales</taxon>
        <taxon>Entomophthoraceae</taxon>
        <taxon>Entomophthora</taxon>
    </lineage>
</organism>
<gene>
    <name evidence="1" type="ORF">DSO57_1039132</name>
</gene>
<evidence type="ECO:0000313" key="1">
    <source>
        <dbReference type="EMBL" id="KAJ9059661.1"/>
    </source>
</evidence>
<accession>A0ACC2SC11</accession>
<dbReference type="EMBL" id="QTSX02005562">
    <property type="protein sequence ID" value="KAJ9059661.1"/>
    <property type="molecule type" value="Genomic_DNA"/>
</dbReference>
<proteinExistence type="predicted"/>
<name>A0ACC2SC11_9FUNG</name>
<dbReference type="Proteomes" id="UP001165960">
    <property type="component" value="Unassembled WGS sequence"/>
</dbReference>
<comment type="caution">
    <text evidence="1">The sequence shown here is derived from an EMBL/GenBank/DDBJ whole genome shotgun (WGS) entry which is preliminary data.</text>
</comment>
<protein>
    <submittedName>
        <fullName evidence="1">Uncharacterized protein</fullName>
    </submittedName>
</protein>